<evidence type="ECO:0000259" key="5">
    <source>
        <dbReference type="PROSITE" id="PS01124"/>
    </source>
</evidence>
<dbReference type="Proteomes" id="UP000297900">
    <property type="component" value="Unassembled WGS sequence"/>
</dbReference>
<dbReference type="PANTHER" id="PTHR46796:SF13">
    <property type="entry name" value="HTH-TYPE TRANSCRIPTIONAL ACTIVATOR RHAS"/>
    <property type="match status" value="1"/>
</dbReference>
<feature type="domain" description="HTH araC/xylS-type" evidence="5">
    <location>
        <begin position="185"/>
        <end position="283"/>
    </location>
</feature>
<dbReference type="SUPFAM" id="SSF46689">
    <property type="entry name" value="Homeodomain-like"/>
    <property type="match status" value="2"/>
</dbReference>
<dbReference type="SUPFAM" id="SSF51215">
    <property type="entry name" value="Regulatory protein AraC"/>
    <property type="match status" value="1"/>
</dbReference>
<dbReference type="PROSITE" id="PS01124">
    <property type="entry name" value="HTH_ARAC_FAMILY_2"/>
    <property type="match status" value="1"/>
</dbReference>
<dbReference type="Gene3D" id="2.60.120.10">
    <property type="entry name" value="Jelly Rolls"/>
    <property type="match status" value="1"/>
</dbReference>
<dbReference type="Pfam" id="PF02311">
    <property type="entry name" value="AraC_binding"/>
    <property type="match status" value="1"/>
</dbReference>
<protein>
    <submittedName>
        <fullName evidence="6">AraC family transcriptional regulator</fullName>
    </submittedName>
</protein>
<dbReference type="RefSeq" id="WP_135151174.1">
    <property type="nucleotide sequence ID" value="NZ_SOMN01000004.1"/>
</dbReference>
<keyword evidence="3" id="KW-0238">DNA-binding</keyword>
<dbReference type="InterPro" id="IPR020449">
    <property type="entry name" value="Tscrpt_reg_AraC-type_HTH"/>
</dbReference>
<dbReference type="InterPro" id="IPR037923">
    <property type="entry name" value="HTH-like"/>
</dbReference>
<reference evidence="6 7" key="1">
    <citation type="submission" date="2019-03" db="EMBL/GenBank/DDBJ databases">
        <title>Cohnella endophytica sp. nov., a novel endophytic bacterium isolated from bark of Sonneratia apetala.</title>
        <authorList>
            <person name="Tuo L."/>
        </authorList>
    </citation>
    <scope>NUCLEOTIDE SEQUENCE [LARGE SCALE GENOMIC DNA]</scope>
    <source>
        <strain evidence="6 7">CCTCC AB 208254</strain>
    </source>
</reference>
<name>A0A4Y8M534_9BACL</name>
<keyword evidence="7" id="KW-1185">Reference proteome</keyword>
<dbReference type="AlphaFoldDB" id="A0A4Y8M534"/>
<evidence type="ECO:0000313" key="7">
    <source>
        <dbReference type="Proteomes" id="UP000297900"/>
    </source>
</evidence>
<dbReference type="EMBL" id="SOMN01000004">
    <property type="protein sequence ID" value="TFE29481.1"/>
    <property type="molecule type" value="Genomic_DNA"/>
</dbReference>
<dbReference type="GO" id="GO:0043565">
    <property type="term" value="F:sequence-specific DNA binding"/>
    <property type="evidence" value="ECO:0007669"/>
    <property type="project" value="InterPro"/>
</dbReference>
<comment type="caution">
    <text evidence="6">The sequence shown here is derived from an EMBL/GenBank/DDBJ whole genome shotgun (WGS) entry which is preliminary data.</text>
</comment>
<dbReference type="InterPro" id="IPR009057">
    <property type="entry name" value="Homeodomain-like_sf"/>
</dbReference>
<evidence type="ECO:0000256" key="3">
    <source>
        <dbReference type="ARBA" id="ARBA00023125"/>
    </source>
</evidence>
<dbReference type="PRINTS" id="PR00032">
    <property type="entry name" value="HTHARAC"/>
</dbReference>
<dbReference type="InterPro" id="IPR014710">
    <property type="entry name" value="RmlC-like_jellyroll"/>
</dbReference>
<accession>A0A4Y8M534</accession>
<dbReference type="Pfam" id="PF12833">
    <property type="entry name" value="HTH_18"/>
    <property type="match status" value="1"/>
</dbReference>
<evidence type="ECO:0000256" key="1">
    <source>
        <dbReference type="ARBA" id="ARBA00022490"/>
    </source>
</evidence>
<dbReference type="InterPro" id="IPR003313">
    <property type="entry name" value="AraC-bd"/>
</dbReference>
<dbReference type="PANTHER" id="PTHR46796">
    <property type="entry name" value="HTH-TYPE TRANSCRIPTIONAL ACTIVATOR RHAS-RELATED"/>
    <property type="match status" value="1"/>
</dbReference>
<dbReference type="OrthoDB" id="2533861at2"/>
<evidence type="ECO:0000313" key="6">
    <source>
        <dbReference type="EMBL" id="TFE29481.1"/>
    </source>
</evidence>
<dbReference type="SMART" id="SM00342">
    <property type="entry name" value="HTH_ARAC"/>
    <property type="match status" value="1"/>
</dbReference>
<keyword evidence="4" id="KW-0804">Transcription</keyword>
<proteinExistence type="predicted"/>
<dbReference type="InterPro" id="IPR018060">
    <property type="entry name" value="HTH_AraC"/>
</dbReference>
<dbReference type="GO" id="GO:0003700">
    <property type="term" value="F:DNA-binding transcription factor activity"/>
    <property type="evidence" value="ECO:0007669"/>
    <property type="project" value="InterPro"/>
</dbReference>
<keyword evidence="1" id="KW-0963">Cytoplasm</keyword>
<gene>
    <name evidence="6" type="ORF">E2980_05665</name>
</gene>
<dbReference type="Gene3D" id="1.10.10.60">
    <property type="entry name" value="Homeodomain-like"/>
    <property type="match status" value="2"/>
</dbReference>
<evidence type="ECO:0000256" key="4">
    <source>
        <dbReference type="ARBA" id="ARBA00023163"/>
    </source>
</evidence>
<sequence>MVVFSSINPFVRVAHHYSFPEERNPSEATRIGYCYAFHLVDGGKGTVRCAGQAYPVKKGDLVYFKPGVPHSFFSKPDDPLSTYNLYCELWNDLPFNTSHHLVWHESDFNRELLTPVIPCPELDELPVLHSLQHQEAMLVLFAHAVTHGQKQDSHNQLIASNLVKAFLLELAQVARTDRPIDYRILPIIDRIDREAAQDHTYQDWLAECGLGKTQFHELFKQATGLSPKAYWTQSIMKQAKAALWESNRSVTDIALDLGYSSIHHFTKQFTLYYGVSPTEFRRRKD</sequence>
<keyword evidence="2" id="KW-0805">Transcription regulation</keyword>
<dbReference type="InterPro" id="IPR050204">
    <property type="entry name" value="AraC_XylS_family_regulators"/>
</dbReference>
<evidence type="ECO:0000256" key="2">
    <source>
        <dbReference type="ARBA" id="ARBA00023015"/>
    </source>
</evidence>
<organism evidence="6 7">
    <name type="scientific">Cohnella luojiensis</name>
    <dbReference type="NCBI Taxonomy" id="652876"/>
    <lineage>
        <taxon>Bacteria</taxon>
        <taxon>Bacillati</taxon>
        <taxon>Bacillota</taxon>
        <taxon>Bacilli</taxon>
        <taxon>Bacillales</taxon>
        <taxon>Paenibacillaceae</taxon>
        <taxon>Cohnella</taxon>
    </lineage>
</organism>